<evidence type="ECO:0000313" key="3">
    <source>
        <dbReference type="Proteomes" id="UP000799441"/>
    </source>
</evidence>
<feature type="compositionally biased region" description="Polar residues" evidence="1">
    <location>
        <begin position="95"/>
        <end position="110"/>
    </location>
</feature>
<dbReference type="InterPro" id="IPR018853">
    <property type="entry name" value="DUF2457"/>
</dbReference>
<feature type="compositionally biased region" description="Basic residues" evidence="1">
    <location>
        <begin position="511"/>
        <end position="520"/>
    </location>
</feature>
<accession>A0A9P4QBC7</accession>
<feature type="region of interest" description="Disordered" evidence="1">
    <location>
        <begin position="1"/>
        <end position="38"/>
    </location>
</feature>
<feature type="compositionally biased region" description="Acidic residues" evidence="1">
    <location>
        <begin position="535"/>
        <end position="551"/>
    </location>
</feature>
<comment type="caution">
    <text evidence="2">The sequence shown here is derived from an EMBL/GenBank/DDBJ whole genome shotgun (WGS) entry which is preliminary data.</text>
</comment>
<feature type="compositionally biased region" description="Basic and acidic residues" evidence="1">
    <location>
        <begin position="559"/>
        <end position="585"/>
    </location>
</feature>
<dbReference type="EMBL" id="MU003787">
    <property type="protein sequence ID" value="KAF2721781.1"/>
    <property type="molecule type" value="Genomic_DNA"/>
</dbReference>
<evidence type="ECO:0008006" key="4">
    <source>
        <dbReference type="Google" id="ProtNLM"/>
    </source>
</evidence>
<feature type="region of interest" description="Disordered" evidence="1">
    <location>
        <begin position="671"/>
        <end position="724"/>
    </location>
</feature>
<feature type="compositionally biased region" description="Acidic residues" evidence="1">
    <location>
        <begin position="343"/>
        <end position="364"/>
    </location>
</feature>
<feature type="compositionally biased region" description="Low complexity" evidence="1">
    <location>
        <begin position="646"/>
        <end position="656"/>
    </location>
</feature>
<feature type="compositionally biased region" description="Polar residues" evidence="1">
    <location>
        <begin position="442"/>
        <end position="460"/>
    </location>
</feature>
<feature type="compositionally biased region" description="Acidic residues" evidence="1">
    <location>
        <begin position="371"/>
        <end position="386"/>
    </location>
</feature>
<evidence type="ECO:0000256" key="1">
    <source>
        <dbReference type="SAM" id="MobiDB-lite"/>
    </source>
</evidence>
<feature type="compositionally biased region" description="Basic and acidic residues" evidence="1">
    <location>
        <begin position="425"/>
        <end position="441"/>
    </location>
</feature>
<feature type="compositionally biased region" description="Pro residues" evidence="1">
    <location>
        <begin position="594"/>
        <end position="610"/>
    </location>
</feature>
<reference evidence="2" key="1">
    <citation type="journal article" date="2020" name="Stud. Mycol.">
        <title>101 Dothideomycetes genomes: a test case for predicting lifestyles and emergence of pathogens.</title>
        <authorList>
            <person name="Haridas S."/>
            <person name="Albert R."/>
            <person name="Binder M."/>
            <person name="Bloem J."/>
            <person name="Labutti K."/>
            <person name="Salamov A."/>
            <person name="Andreopoulos B."/>
            <person name="Baker S."/>
            <person name="Barry K."/>
            <person name="Bills G."/>
            <person name="Bluhm B."/>
            <person name="Cannon C."/>
            <person name="Castanera R."/>
            <person name="Culley D."/>
            <person name="Daum C."/>
            <person name="Ezra D."/>
            <person name="Gonzalez J."/>
            <person name="Henrissat B."/>
            <person name="Kuo A."/>
            <person name="Liang C."/>
            <person name="Lipzen A."/>
            <person name="Lutzoni F."/>
            <person name="Magnuson J."/>
            <person name="Mondo S."/>
            <person name="Nolan M."/>
            <person name="Ohm R."/>
            <person name="Pangilinan J."/>
            <person name="Park H.-J."/>
            <person name="Ramirez L."/>
            <person name="Alfaro M."/>
            <person name="Sun H."/>
            <person name="Tritt A."/>
            <person name="Yoshinaga Y."/>
            <person name="Zwiers L.-H."/>
            <person name="Turgeon B."/>
            <person name="Goodwin S."/>
            <person name="Spatafora J."/>
            <person name="Crous P."/>
            <person name="Grigoriev I."/>
        </authorList>
    </citation>
    <scope>NUCLEOTIDE SEQUENCE</scope>
    <source>
        <strain evidence="2">CBS 116435</strain>
    </source>
</reference>
<gene>
    <name evidence="2" type="ORF">K431DRAFT_223306</name>
</gene>
<sequence>MLSHKTTEAPSQVTSGGPDHSEEVIPDIDEPPDSQQPKCFWSSLGLRLPCNGYQKAKPALCDRRESMLTRQLQSETEHTEEEDAPPKLPSRGLSMISNWSNTSAPSTADLTSDDGKSMVSPAISPPLPPVSMRRSLSIQEKPLAQEPKIVGHDDATNQGKVAGSEQSIEAALGRRRCITFGAGPKEKPKPTSSPQTKETPAPSSPQPKRRCALKFVCPSRTTENKHAVDLKPKRPVSPPPPERRSAQKVSTKLHRDSDSTVTHVSPRSLRKPVNISPSTVVPIRRRFSNDSDDDEGAEATRFHEFGSIKDQLDDWTQQSGCHRSRLTVRDTLSKENHIRELTGEAEDEALEDEDDEAELDDEDAGSGVGEGDLDDEDDDEDDEESDEGFRSDDEQGFANSDSEDEASDDDWWRPGGHSTAATSAEHLEHFAARPLVERRVSDASTASGSSGHLSPHTSVTRPVDMPRNPRSRKAAHLAKPDASDLPDSTDFVCGTLDEDRPLEQAFINSIKKKQALRHKSVPQDIDPTFPTSDPELSDEDEEDDGDDDDADVVPMQPTESERDGLLHGEMEHLHGAPVKRKSDAHPHRKISHRSPPPPAARCKSPAPPRRPLQKSKSPPPSRRVSRSPAPAGLFGHSPHRLRFATPPMVSVNSPPNSRISSIAVMGRNVANHGLAHRPAPTKTESLPKNGVFPSGKMAPMGSDDDDDDDDGSETANNDLPKRRAIDIVKGLEKKRARRKEKLYQKHCQNAAKRGEKVHRVKPGKGCERMREVGLELQRYHGKATHILSL</sequence>
<protein>
    <recommendedName>
        <fullName evidence="4">Extensin domain-containing protein</fullName>
    </recommendedName>
</protein>
<feature type="compositionally biased region" description="Basic and acidic residues" evidence="1">
    <location>
        <begin position="327"/>
        <end position="342"/>
    </location>
</feature>
<dbReference type="PANTHER" id="PTHR35711:SF4">
    <property type="entry name" value="ACTING ON PEPTIDE BONDS (PEPTIDASE)-RELATED"/>
    <property type="match status" value="1"/>
</dbReference>
<dbReference type="PANTHER" id="PTHR35711">
    <property type="entry name" value="EXPRESSED PROTEIN"/>
    <property type="match status" value="1"/>
</dbReference>
<dbReference type="OrthoDB" id="2011769at2759"/>
<feature type="region of interest" description="Disordered" evidence="1">
    <location>
        <begin position="306"/>
        <end position="496"/>
    </location>
</feature>
<feature type="region of interest" description="Disordered" evidence="1">
    <location>
        <begin position="511"/>
        <end position="656"/>
    </location>
</feature>
<evidence type="ECO:0000313" key="2">
    <source>
        <dbReference type="EMBL" id="KAF2721781.1"/>
    </source>
</evidence>
<dbReference type="AlphaFoldDB" id="A0A9P4QBC7"/>
<keyword evidence="3" id="KW-1185">Reference proteome</keyword>
<dbReference type="Proteomes" id="UP000799441">
    <property type="component" value="Unassembled WGS sequence"/>
</dbReference>
<feature type="compositionally biased region" description="Basic and acidic residues" evidence="1">
    <location>
        <begin position="222"/>
        <end position="232"/>
    </location>
</feature>
<feature type="region of interest" description="Disordered" evidence="1">
    <location>
        <begin position="67"/>
        <end position="277"/>
    </location>
</feature>
<proteinExistence type="predicted"/>
<name>A0A9P4QBC7_9PEZI</name>
<feature type="compositionally biased region" description="Acidic residues" evidence="1">
    <location>
        <begin position="702"/>
        <end position="712"/>
    </location>
</feature>
<feature type="compositionally biased region" description="Polar residues" evidence="1">
    <location>
        <begin position="156"/>
        <end position="167"/>
    </location>
</feature>
<dbReference type="Pfam" id="PF10446">
    <property type="entry name" value="DUF2457"/>
    <property type="match status" value="1"/>
</dbReference>
<organism evidence="2 3">
    <name type="scientific">Polychaeton citri CBS 116435</name>
    <dbReference type="NCBI Taxonomy" id="1314669"/>
    <lineage>
        <taxon>Eukaryota</taxon>
        <taxon>Fungi</taxon>
        <taxon>Dikarya</taxon>
        <taxon>Ascomycota</taxon>
        <taxon>Pezizomycotina</taxon>
        <taxon>Dothideomycetes</taxon>
        <taxon>Dothideomycetidae</taxon>
        <taxon>Capnodiales</taxon>
        <taxon>Capnodiaceae</taxon>
        <taxon>Polychaeton</taxon>
    </lineage>
</organism>